<dbReference type="PROSITE" id="PS50072">
    <property type="entry name" value="CSA_PPIASE_2"/>
    <property type="match status" value="1"/>
</dbReference>
<dbReference type="EC" id="5.2.1.8" evidence="3"/>
<proteinExistence type="inferred from homology"/>
<dbReference type="PROSITE" id="PS00170">
    <property type="entry name" value="CSA_PPIASE_1"/>
    <property type="match status" value="1"/>
</dbReference>
<dbReference type="PANTHER" id="PTHR45625:SF4">
    <property type="entry name" value="PEPTIDYLPROLYL ISOMERASE DOMAIN AND WD REPEAT-CONTAINING PROTEIN 1"/>
    <property type="match status" value="1"/>
</dbReference>
<evidence type="ECO:0000259" key="4">
    <source>
        <dbReference type="PROSITE" id="PS50072"/>
    </source>
</evidence>
<evidence type="ECO:0000256" key="1">
    <source>
        <dbReference type="ARBA" id="ARBA00023110"/>
    </source>
</evidence>
<dbReference type="InterPro" id="IPR002130">
    <property type="entry name" value="Cyclophilin-type_PPIase_dom"/>
</dbReference>
<dbReference type="CDD" id="cd00317">
    <property type="entry name" value="cyclophilin"/>
    <property type="match status" value="1"/>
</dbReference>
<feature type="domain" description="PPIase cyclophilin-type" evidence="4">
    <location>
        <begin position="33"/>
        <end position="192"/>
    </location>
</feature>
<name>A0A1G2MY07_9BACT</name>
<dbReference type="Pfam" id="PF00160">
    <property type="entry name" value="Pro_isomerase"/>
    <property type="match status" value="1"/>
</dbReference>
<comment type="caution">
    <text evidence="5">The sequence shown here is derived from an EMBL/GenBank/DDBJ whole genome shotgun (WGS) entry which is preliminary data.</text>
</comment>
<sequence length="193" mass="20938">MVLVVGFFWYLAGRNERLGENLRIDSPAALGKVWGGAVLSTNYGDIEIVFFSSEATSTIANFITLASRGFYDGTKFHRVIPGFMIQGGDPLTRGEDSSVYGSGGPGYTFKDEINNEKMVRGVVAMANRGPDTNGSQFFIITGAETPWLQGKHTVFAKVVRGMDVVQKISQVKTSGAPRDLPIQPVIVSKITLK</sequence>
<reference evidence="5 6" key="1">
    <citation type="journal article" date="2016" name="Nat. Commun.">
        <title>Thousands of microbial genomes shed light on interconnected biogeochemical processes in an aquifer system.</title>
        <authorList>
            <person name="Anantharaman K."/>
            <person name="Brown C.T."/>
            <person name="Hug L.A."/>
            <person name="Sharon I."/>
            <person name="Castelle C.J."/>
            <person name="Probst A.J."/>
            <person name="Thomas B.C."/>
            <person name="Singh A."/>
            <person name="Wilkins M.J."/>
            <person name="Karaoz U."/>
            <person name="Brodie E.L."/>
            <person name="Williams K.H."/>
            <person name="Hubbard S.S."/>
            <person name="Banfield J.F."/>
        </authorList>
    </citation>
    <scope>NUCLEOTIDE SEQUENCE [LARGE SCALE GENOMIC DNA]</scope>
</reference>
<dbReference type="InterPro" id="IPR020892">
    <property type="entry name" value="Cyclophilin-type_PPIase_CS"/>
</dbReference>
<accession>A0A1G2MY07</accession>
<evidence type="ECO:0000313" key="6">
    <source>
        <dbReference type="Proteomes" id="UP000177943"/>
    </source>
</evidence>
<comment type="function">
    <text evidence="3">PPIases accelerate the folding of proteins. It catalyzes the cis-trans isomerization of proline imidic peptide bonds in oligopeptides.</text>
</comment>
<dbReference type="InterPro" id="IPR029000">
    <property type="entry name" value="Cyclophilin-like_dom_sf"/>
</dbReference>
<dbReference type="InterPro" id="IPR044666">
    <property type="entry name" value="Cyclophilin_A-like"/>
</dbReference>
<organism evidence="5 6">
    <name type="scientific">Candidatus Taylorbacteria bacterium RIFCSPHIGHO2_02_FULL_45_35</name>
    <dbReference type="NCBI Taxonomy" id="1802311"/>
    <lineage>
        <taxon>Bacteria</taxon>
        <taxon>Candidatus Tayloriibacteriota</taxon>
    </lineage>
</organism>
<dbReference type="Gene3D" id="2.40.100.10">
    <property type="entry name" value="Cyclophilin-like"/>
    <property type="match status" value="1"/>
</dbReference>
<dbReference type="SUPFAM" id="SSF50891">
    <property type="entry name" value="Cyclophilin-like"/>
    <property type="match status" value="1"/>
</dbReference>
<dbReference type="GO" id="GO:0006457">
    <property type="term" value="P:protein folding"/>
    <property type="evidence" value="ECO:0007669"/>
    <property type="project" value="InterPro"/>
</dbReference>
<dbReference type="AlphaFoldDB" id="A0A1G2MY07"/>
<comment type="catalytic activity">
    <reaction evidence="3">
        <text>[protein]-peptidylproline (omega=180) = [protein]-peptidylproline (omega=0)</text>
        <dbReference type="Rhea" id="RHEA:16237"/>
        <dbReference type="Rhea" id="RHEA-COMP:10747"/>
        <dbReference type="Rhea" id="RHEA-COMP:10748"/>
        <dbReference type="ChEBI" id="CHEBI:83833"/>
        <dbReference type="ChEBI" id="CHEBI:83834"/>
        <dbReference type="EC" id="5.2.1.8"/>
    </reaction>
</comment>
<evidence type="ECO:0000313" key="5">
    <source>
        <dbReference type="EMBL" id="OHA28089.1"/>
    </source>
</evidence>
<dbReference type="EMBL" id="MHRP01000001">
    <property type="protein sequence ID" value="OHA28089.1"/>
    <property type="molecule type" value="Genomic_DNA"/>
</dbReference>
<evidence type="ECO:0000256" key="3">
    <source>
        <dbReference type="RuleBase" id="RU363019"/>
    </source>
</evidence>
<gene>
    <name evidence="5" type="ORF">A3D56_00035</name>
</gene>
<dbReference type="Proteomes" id="UP000177943">
    <property type="component" value="Unassembled WGS sequence"/>
</dbReference>
<comment type="similarity">
    <text evidence="3">Belongs to the cyclophilin-type PPIase family.</text>
</comment>
<keyword evidence="2 3" id="KW-0413">Isomerase</keyword>
<dbReference type="GO" id="GO:0003755">
    <property type="term" value="F:peptidyl-prolyl cis-trans isomerase activity"/>
    <property type="evidence" value="ECO:0007669"/>
    <property type="project" value="UniProtKB-UniRule"/>
</dbReference>
<evidence type="ECO:0000256" key="2">
    <source>
        <dbReference type="ARBA" id="ARBA00023235"/>
    </source>
</evidence>
<dbReference type="PANTHER" id="PTHR45625">
    <property type="entry name" value="PEPTIDYL-PROLYL CIS-TRANS ISOMERASE-RELATED"/>
    <property type="match status" value="1"/>
</dbReference>
<dbReference type="PRINTS" id="PR00153">
    <property type="entry name" value="CSAPPISMRASE"/>
</dbReference>
<keyword evidence="1 3" id="KW-0697">Rotamase</keyword>
<protein>
    <recommendedName>
        <fullName evidence="3">Peptidyl-prolyl cis-trans isomerase</fullName>
        <shortName evidence="3">PPIase</shortName>
        <ecNumber evidence="3">5.2.1.8</ecNumber>
    </recommendedName>
</protein>